<evidence type="ECO:0000256" key="5">
    <source>
        <dbReference type="ARBA" id="ARBA00022989"/>
    </source>
</evidence>
<dbReference type="CDD" id="cd06261">
    <property type="entry name" value="TM_PBP2"/>
    <property type="match status" value="1"/>
</dbReference>
<feature type="transmembrane region" description="Helical" evidence="7">
    <location>
        <begin position="129"/>
        <end position="149"/>
    </location>
</feature>
<dbReference type="RefSeq" id="WP_130111163.1">
    <property type="nucleotide sequence ID" value="NZ_CP035806.1"/>
</dbReference>
<feature type="transmembrane region" description="Helical" evidence="7">
    <location>
        <begin position="94"/>
        <end position="117"/>
    </location>
</feature>
<evidence type="ECO:0000256" key="4">
    <source>
        <dbReference type="ARBA" id="ARBA00022692"/>
    </source>
</evidence>
<dbReference type="InterPro" id="IPR035906">
    <property type="entry name" value="MetI-like_sf"/>
</dbReference>
<keyword evidence="6 7" id="KW-0472">Membrane</keyword>
<dbReference type="EMBL" id="CP035806">
    <property type="protein sequence ID" value="QBE50068.1"/>
    <property type="molecule type" value="Genomic_DNA"/>
</dbReference>
<comment type="similarity">
    <text evidence="7">Belongs to the binding-protein-dependent transport system permease family.</text>
</comment>
<evidence type="ECO:0000313" key="9">
    <source>
        <dbReference type="EMBL" id="QBE50068.1"/>
    </source>
</evidence>
<dbReference type="KEGG" id="ltr:EVS81_15545"/>
<dbReference type="PROSITE" id="PS50928">
    <property type="entry name" value="ABC_TM1"/>
    <property type="match status" value="1"/>
</dbReference>
<dbReference type="AlphaFoldDB" id="A0A4P6KJ59"/>
<name>A0A4P6KJ59_9MICO</name>
<dbReference type="OrthoDB" id="9812701at2"/>
<evidence type="ECO:0000256" key="1">
    <source>
        <dbReference type="ARBA" id="ARBA00004651"/>
    </source>
</evidence>
<feature type="domain" description="ABC transmembrane type-1" evidence="8">
    <location>
        <begin position="90"/>
        <end position="280"/>
    </location>
</feature>
<keyword evidence="4 7" id="KW-0812">Transmembrane</keyword>
<dbReference type="Gene3D" id="1.10.3720.10">
    <property type="entry name" value="MetI-like"/>
    <property type="match status" value="1"/>
</dbReference>
<dbReference type="Pfam" id="PF00528">
    <property type="entry name" value="BPD_transp_1"/>
    <property type="match status" value="1"/>
</dbReference>
<dbReference type="SUPFAM" id="SSF161098">
    <property type="entry name" value="MetI-like"/>
    <property type="match status" value="1"/>
</dbReference>
<keyword evidence="5 7" id="KW-1133">Transmembrane helix</keyword>
<dbReference type="InterPro" id="IPR025966">
    <property type="entry name" value="OppC_N"/>
</dbReference>
<dbReference type="PANTHER" id="PTHR43386:SF1">
    <property type="entry name" value="D,D-DIPEPTIDE TRANSPORT SYSTEM PERMEASE PROTEIN DDPC-RELATED"/>
    <property type="match status" value="1"/>
</dbReference>
<dbReference type="PANTHER" id="PTHR43386">
    <property type="entry name" value="OLIGOPEPTIDE TRANSPORT SYSTEM PERMEASE PROTEIN APPC"/>
    <property type="match status" value="1"/>
</dbReference>
<keyword evidence="2 7" id="KW-0813">Transport</keyword>
<dbReference type="InterPro" id="IPR050366">
    <property type="entry name" value="BP-dependent_transpt_permease"/>
</dbReference>
<keyword evidence="3" id="KW-1003">Cell membrane</keyword>
<organism evidence="9 10">
    <name type="scientific">Leucobacter triazinivorans</name>
    <dbReference type="NCBI Taxonomy" id="1784719"/>
    <lineage>
        <taxon>Bacteria</taxon>
        <taxon>Bacillati</taxon>
        <taxon>Actinomycetota</taxon>
        <taxon>Actinomycetes</taxon>
        <taxon>Micrococcales</taxon>
        <taxon>Microbacteriaceae</taxon>
        <taxon>Leucobacter</taxon>
    </lineage>
</organism>
<proteinExistence type="inferred from homology"/>
<keyword evidence="10" id="KW-1185">Reference proteome</keyword>
<accession>A0A4P6KJ59</accession>
<dbReference type="Pfam" id="PF12911">
    <property type="entry name" value="OppC_N"/>
    <property type="match status" value="1"/>
</dbReference>
<dbReference type="GO" id="GO:0005886">
    <property type="term" value="C:plasma membrane"/>
    <property type="evidence" value="ECO:0007669"/>
    <property type="project" value="UniProtKB-SubCell"/>
</dbReference>
<evidence type="ECO:0000256" key="2">
    <source>
        <dbReference type="ARBA" id="ARBA00022448"/>
    </source>
</evidence>
<evidence type="ECO:0000256" key="3">
    <source>
        <dbReference type="ARBA" id="ARBA00022475"/>
    </source>
</evidence>
<evidence type="ECO:0000313" key="10">
    <source>
        <dbReference type="Proteomes" id="UP000289260"/>
    </source>
</evidence>
<dbReference type="InterPro" id="IPR000515">
    <property type="entry name" value="MetI-like"/>
</dbReference>
<sequence>MTLPTTHTRTTSLLTRRTWLSFRARGHGMTITACAILAILVLLAVFAPIVAPRDPYEVSLLDALQGPSAEHWLGTDEAGRDVLSRTIYAARISLLGPLGVVLGSTLVGVLIGVVSAWRGGAVDSVLSRIVEILFAFPGVLLAILAVAIFGPGLNSIVIALAIAYIPYMARVTRSVAIAERGSLYIQALETQGMPSWQIILRHLLPNITPFVIAQATLCFGYAMIDLAGLSFLGFGVQPPQADWGAMASEGQNALIQGVALPSLAPGAMIVLAVVSFSLLGEGLAERITRREKQ</sequence>
<feature type="transmembrane region" description="Helical" evidence="7">
    <location>
        <begin position="26"/>
        <end position="51"/>
    </location>
</feature>
<gene>
    <name evidence="9" type="ORF">EVS81_15545</name>
</gene>
<dbReference type="GO" id="GO:0055085">
    <property type="term" value="P:transmembrane transport"/>
    <property type="evidence" value="ECO:0007669"/>
    <property type="project" value="InterPro"/>
</dbReference>
<evidence type="ECO:0000259" key="8">
    <source>
        <dbReference type="PROSITE" id="PS50928"/>
    </source>
</evidence>
<feature type="transmembrane region" description="Helical" evidence="7">
    <location>
        <begin position="203"/>
        <end position="224"/>
    </location>
</feature>
<comment type="subcellular location">
    <subcellularLocation>
        <location evidence="1 7">Cell membrane</location>
        <topology evidence="1 7">Multi-pass membrane protein</topology>
    </subcellularLocation>
</comment>
<feature type="transmembrane region" description="Helical" evidence="7">
    <location>
        <begin position="263"/>
        <end position="284"/>
    </location>
</feature>
<protein>
    <submittedName>
        <fullName evidence="9">ABC transporter permease</fullName>
    </submittedName>
</protein>
<evidence type="ECO:0000256" key="7">
    <source>
        <dbReference type="RuleBase" id="RU363032"/>
    </source>
</evidence>
<evidence type="ECO:0000256" key="6">
    <source>
        <dbReference type="ARBA" id="ARBA00023136"/>
    </source>
</evidence>
<dbReference type="Proteomes" id="UP000289260">
    <property type="component" value="Chromosome"/>
</dbReference>
<reference evidence="9 10" key="1">
    <citation type="submission" date="2019-02" db="EMBL/GenBank/DDBJ databases">
        <authorList>
            <person name="Sun L."/>
            <person name="Pan D."/>
            <person name="Wu X."/>
        </authorList>
    </citation>
    <scope>NUCLEOTIDE SEQUENCE [LARGE SCALE GENOMIC DNA]</scope>
    <source>
        <strain evidence="9 10">JW-1</strain>
    </source>
</reference>